<dbReference type="Proteomes" id="UP000729913">
    <property type="component" value="Unassembled WGS sequence"/>
</dbReference>
<dbReference type="OrthoDB" id="5867527at2759"/>
<evidence type="ECO:0000256" key="11">
    <source>
        <dbReference type="ARBA" id="ARBA00023303"/>
    </source>
</evidence>
<keyword evidence="5 12" id="KW-0812">Transmembrane</keyword>
<evidence type="ECO:0000256" key="12">
    <source>
        <dbReference type="SAM" id="Phobius"/>
    </source>
</evidence>
<dbReference type="AlphaFoldDB" id="A0A8J5V6M2"/>
<evidence type="ECO:0000256" key="7">
    <source>
        <dbReference type="ARBA" id="ARBA00022949"/>
    </source>
</evidence>
<evidence type="ECO:0000256" key="9">
    <source>
        <dbReference type="ARBA" id="ARBA00023065"/>
    </source>
</evidence>
<evidence type="ECO:0000256" key="2">
    <source>
        <dbReference type="ARBA" id="ARBA00004651"/>
    </source>
</evidence>
<comment type="subcellular location">
    <subcellularLocation>
        <location evidence="1">Cell junction</location>
        <location evidence="1">Gap junction</location>
    </subcellularLocation>
    <subcellularLocation>
        <location evidence="2">Cell membrane</location>
        <topology evidence="2">Multi-pass membrane protein</topology>
    </subcellularLocation>
</comment>
<keyword evidence="10 12" id="KW-0472">Membrane</keyword>
<comment type="caution">
    <text evidence="13">The sequence shown here is derived from an EMBL/GenBank/DDBJ whole genome shotgun (WGS) entry which is preliminary data.</text>
</comment>
<keyword evidence="11" id="KW-0407">Ion channel</keyword>
<dbReference type="GO" id="GO:0034220">
    <property type="term" value="P:monoatomic ion transmembrane transport"/>
    <property type="evidence" value="ECO:0007669"/>
    <property type="project" value="UniProtKB-KW"/>
</dbReference>
<sequence>MKLEEEIPVDAFNAYCWIHSTYFVTGAMLGVAGVNVAFPGVASSSSFLWPHNRVGHLSFPENHNRKEEEIKVIRYYQWVAFLLLLQVLNSNFIINYYYCYFGERLLDQRRDLSLSLGTYRSVTGNTGICDRFKNFILFRFL</sequence>
<organism evidence="13 14">
    <name type="scientific">Cotesia typhae</name>
    <dbReference type="NCBI Taxonomy" id="2053667"/>
    <lineage>
        <taxon>Eukaryota</taxon>
        <taxon>Metazoa</taxon>
        <taxon>Ecdysozoa</taxon>
        <taxon>Arthropoda</taxon>
        <taxon>Hexapoda</taxon>
        <taxon>Insecta</taxon>
        <taxon>Pterygota</taxon>
        <taxon>Neoptera</taxon>
        <taxon>Endopterygota</taxon>
        <taxon>Hymenoptera</taxon>
        <taxon>Apocrita</taxon>
        <taxon>Ichneumonoidea</taxon>
        <taxon>Braconidae</taxon>
        <taxon>Microgastrinae</taxon>
        <taxon>Cotesia</taxon>
    </lineage>
</organism>
<keyword evidence="6" id="KW-0303">Gap junction</keyword>
<reference evidence="13" key="1">
    <citation type="submission" date="2020-03" db="EMBL/GenBank/DDBJ databases">
        <authorList>
            <person name="Chebbi M.A."/>
            <person name="Drezen J.M."/>
        </authorList>
    </citation>
    <scope>NUCLEOTIDE SEQUENCE</scope>
    <source>
        <tissue evidence="13">Whole body</tissue>
    </source>
</reference>
<dbReference type="EMBL" id="JAAOIC020000067">
    <property type="protein sequence ID" value="KAG8034518.1"/>
    <property type="molecule type" value="Genomic_DNA"/>
</dbReference>
<keyword evidence="9" id="KW-0406">Ion transport</keyword>
<evidence type="ECO:0000256" key="5">
    <source>
        <dbReference type="ARBA" id="ARBA00022692"/>
    </source>
</evidence>
<protein>
    <recommendedName>
        <fullName evidence="15">Innexin</fullName>
    </recommendedName>
</protein>
<evidence type="ECO:0000313" key="14">
    <source>
        <dbReference type="Proteomes" id="UP000729913"/>
    </source>
</evidence>
<evidence type="ECO:0000256" key="1">
    <source>
        <dbReference type="ARBA" id="ARBA00004610"/>
    </source>
</evidence>
<name>A0A8J5V6M2_9HYME</name>
<feature type="transmembrane region" description="Helical" evidence="12">
    <location>
        <begin position="75"/>
        <end position="100"/>
    </location>
</feature>
<evidence type="ECO:0000256" key="10">
    <source>
        <dbReference type="ARBA" id="ARBA00023136"/>
    </source>
</evidence>
<dbReference type="Pfam" id="PF00876">
    <property type="entry name" value="Innexin"/>
    <property type="match status" value="1"/>
</dbReference>
<accession>A0A8J5V6M2</accession>
<dbReference type="GO" id="GO:0005921">
    <property type="term" value="C:gap junction"/>
    <property type="evidence" value="ECO:0007669"/>
    <property type="project" value="UniProtKB-SubCell"/>
</dbReference>
<dbReference type="InterPro" id="IPR000990">
    <property type="entry name" value="Innexin"/>
</dbReference>
<gene>
    <name evidence="13" type="ORF">G9C98_007594</name>
</gene>
<evidence type="ECO:0008006" key="15">
    <source>
        <dbReference type="Google" id="ProtNLM"/>
    </source>
</evidence>
<evidence type="ECO:0000256" key="6">
    <source>
        <dbReference type="ARBA" id="ARBA00022868"/>
    </source>
</evidence>
<keyword evidence="3" id="KW-0813">Transport</keyword>
<evidence type="ECO:0000256" key="4">
    <source>
        <dbReference type="ARBA" id="ARBA00022475"/>
    </source>
</evidence>
<keyword evidence="4" id="KW-1003">Cell membrane</keyword>
<keyword evidence="7" id="KW-0965">Cell junction</keyword>
<evidence type="ECO:0000256" key="3">
    <source>
        <dbReference type="ARBA" id="ARBA00022448"/>
    </source>
</evidence>
<dbReference type="GO" id="GO:0005886">
    <property type="term" value="C:plasma membrane"/>
    <property type="evidence" value="ECO:0007669"/>
    <property type="project" value="UniProtKB-SubCell"/>
</dbReference>
<keyword evidence="14" id="KW-1185">Reference proteome</keyword>
<proteinExistence type="predicted"/>
<reference evidence="13" key="2">
    <citation type="submission" date="2021-04" db="EMBL/GenBank/DDBJ databases">
        <title>Genome-wide patterns of bracovirus chromosomal integration into multiple host tissues during parasitism.</title>
        <authorList>
            <person name="Chebbi M.A.C."/>
        </authorList>
    </citation>
    <scope>NUCLEOTIDE SEQUENCE</scope>
    <source>
        <tissue evidence="13">Whole body</tissue>
    </source>
</reference>
<feature type="transmembrane region" description="Helical" evidence="12">
    <location>
        <begin position="12"/>
        <end position="38"/>
    </location>
</feature>
<evidence type="ECO:0000256" key="8">
    <source>
        <dbReference type="ARBA" id="ARBA00022989"/>
    </source>
</evidence>
<keyword evidence="8 12" id="KW-1133">Transmembrane helix</keyword>
<evidence type="ECO:0000313" key="13">
    <source>
        <dbReference type="EMBL" id="KAG8034518.1"/>
    </source>
</evidence>